<dbReference type="EMBL" id="SOPW01000024">
    <property type="protein sequence ID" value="TFB13567.1"/>
    <property type="molecule type" value="Genomic_DNA"/>
</dbReference>
<feature type="transmembrane region" description="Helical" evidence="1">
    <location>
        <begin position="138"/>
        <end position="165"/>
    </location>
</feature>
<evidence type="ECO:0000256" key="1">
    <source>
        <dbReference type="SAM" id="Phobius"/>
    </source>
</evidence>
<comment type="caution">
    <text evidence="2">The sequence shown here is derived from an EMBL/GenBank/DDBJ whole genome shotgun (WGS) entry which is preliminary data.</text>
</comment>
<keyword evidence="1" id="KW-0812">Transmembrane</keyword>
<evidence type="ECO:0000313" key="2">
    <source>
        <dbReference type="EMBL" id="TFB13567.1"/>
    </source>
</evidence>
<dbReference type="OrthoDB" id="2737310at2"/>
<evidence type="ECO:0000313" key="3">
    <source>
        <dbReference type="Proteomes" id="UP000297975"/>
    </source>
</evidence>
<gene>
    <name evidence="2" type="ORF">E3U55_15720</name>
</gene>
<dbReference type="InterPro" id="IPR024787">
    <property type="entry name" value="EcsC"/>
</dbReference>
<keyword evidence="1" id="KW-0472">Membrane</keyword>
<evidence type="ECO:0008006" key="4">
    <source>
        <dbReference type="Google" id="ProtNLM"/>
    </source>
</evidence>
<dbReference type="Pfam" id="PF12787">
    <property type="entry name" value="EcsC"/>
    <property type="match status" value="1"/>
</dbReference>
<organism evidence="2 3">
    <name type="scientific">Filobacillus milosensis</name>
    <dbReference type="NCBI Taxonomy" id="94137"/>
    <lineage>
        <taxon>Bacteria</taxon>
        <taxon>Bacillati</taxon>
        <taxon>Bacillota</taxon>
        <taxon>Bacilli</taxon>
        <taxon>Bacillales</taxon>
        <taxon>Bacillaceae</taxon>
        <taxon>Filobacillus</taxon>
    </lineage>
</organism>
<keyword evidence="1" id="KW-1133">Transmembrane helix</keyword>
<dbReference type="Proteomes" id="UP000297975">
    <property type="component" value="Unassembled WGS sequence"/>
</dbReference>
<proteinExistence type="predicted"/>
<accession>A0A4Y8IIY0</accession>
<dbReference type="RefSeq" id="WP_134341435.1">
    <property type="nucleotide sequence ID" value="NZ_SOPW01000024.1"/>
</dbReference>
<sequence>MYNDKTTSLNQKEKDLLVTLTKKYEEFIQPSPLQTHLINTKDKVSEFLPEKVKEITSDSIKSASDWVVIKKVMESSGKGFGVVNENSARYTLSKKHVIKSLSMEDVQIDQFEGICKLRSYYIEKNVINRRKMFDLPTAFVGGGVTGFFGLWGVPFNLAYTFFMYYRTVQAVGLYYGYDVVDDPRELEFASSVTIECLSPHIASDAQNLGSIVSKMMFATNVTVLKESLTKLSYKQMAQKGGAELLYVQIRALANAQAKKALEKAGKEGVEAGIFKNLLEQIGKRMSKETGKKAVPVIGGFIGAMSDTYTMNKIIKGANLIYHKRFLFEKEIRISEISSDSHDNHRPDILDYNEIMNKVRP</sequence>
<name>A0A4Y8IIY0_9BACI</name>
<dbReference type="AlphaFoldDB" id="A0A4Y8IIY0"/>
<protein>
    <recommendedName>
        <fullName evidence="4">EcsC family protein</fullName>
    </recommendedName>
</protein>
<reference evidence="2 3" key="1">
    <citation type="submission" date="2019-03" db="EMBL/GenBank/DDBJ databases">
        <authorList>
            <person name="He R.-H."/>
        </authorList>
    </citation>
    <scope>NUCLEOTIDE SEQUENCE [LARGE SCALE GENOMIC DNA]</scope>
    <source>
        <strain evidence="3">SH 714</strain>
    </source>
</reference>
<keyword evidence="3" id="KW-1185">Reference proteome</keyword>